<evidence type="ECO:0000256" key="1">
    <source>
        <dbReference type="SAM" id="MobiDB-lite"/>
    </source>
</evidence>
<dbReference type="HOGENOM" id="CLU_3114022_0_0_11"/>
<feature type="region of interest" description="Disordered" evidence="1">
    <location>
        <begin position="31"/>
        <end position="50"/>
    </location>
</feature>
<keyword evidence="2" id="KW-0614">Plasmid</keyword>
<geneLocation type="plasmid" evidence="2 3">
    <name>pACHL01</name>
</geneLocation>
<dbReference type="Proteomes" id="UP000002505">
    <property type="component" value="Plasmid pACHL01"/>
</dbReference>
<accession>B8HHN7</accession>
<dbReference type="RefSeq" id="WP_012622951.1">
    <property type="nucleotide sequence ID" value="NC_011879.1"/>
</dbReference>
<dbReference type="AlphaFoldDB" id="B8HHN7"/>
<keyword evidence="3" id="KW-1185">Reference proteome</keyword>
<protein>
    <submittedName>
        <fullName evidence="2">Uncharacterized protein</fullName>
    </submittedName>
</protein>
<evidence type="ECO:0000313" key="2">
    <source>
        <dbReference type="EMBL" id="ACL41934.1"/>
    </source>
</evidence>
<sequence length="50" mass="5673">MVKAVGTLIAAIFVGTAAHFLKDAWDDAKEQAEEAANPRERWTDKNRWED</sequence>
<reference evidence="2" key="1">
    <citation type="submission" date="2009-01" db="EMBL/GenBank/DDBJ databases">
        <title>Complete sequence of plasmid1 of Arthrobacter chlorophenolicus A6.</title>
        <authorList>
            <consortium name="US DOE Joint Genome Institute"/>
            <person name="Lucas S."/>
            <person name="Copeland A."/>
            <person name="Lapidus A."/>
            <person name="Glavina del Rio T."/>
            <person name="Tice H."/>
            <person name="Bruce D."/>
            <person name="Goodwin L."/>
            <person name="Pitluck S."/>
            <person name="Goltsman E."/>
            <person name="Clum A."/>
            <person name="Larimer F."/>
            <person name="Land M."/>
            <person name="Hauser L."/>
            <person name="Kyrpides N."/>
            <person name="Mikhailova N."/>
            <person name="Jansson J."/>
            <person name="Richardson P."/>
        </authorList>
    </citation>
    <scope>NUCLEOTIDE SEQUENCE [LARGE SCALE GENOMIC DNA]</scope>
    <source>
        <strain evidence="2">A6</strain>
        <plasmid evidence="2">pACHL01</plasmid>
    </source>
</reference>
<organism evidence="2 3">
    <name type="scientific">Pseudarthrobacter chlorophenolicus (strain ATCC 700700 / DSM 12829 / CIP 107037 / JCM 12360 / KCTC 9906 / NCIMB 13794 / A6)</name>
    <name type="common">Arthrobacter chlorophenolicus</name>
    <dbReference type="NCBI Taxonomy" id="452863"/>
    <lineage>
        <taxon>Bacteria</taxon>
        <taxon>Bacillati</taxon>
        <taxon>Actinomycetota</taxon>
        <taxon>Actinomycetes</taxon>
        <taxon>Micrococcales</taxon>
        <taxon>Micrococcaceae</taxon>
        <taxon>Pseudarthrobacter</taxon>
    </lineage>
</organism>
<dbReference type="KEGG" id="ach:Achl_3983"/>
<proteinExistence type="predicted"/>
<name>B8HHN7_PSECP</name>
<evidence type="ECO:0000313" key="3">
    <source>
        <dbReference type="Proteomes" id="UP000002505"/>
    </source>
</evidence>
<dbReference type="EMBL" id="CP001342">
    <property type="protein sequence ID" value="ACL41934.1"/>
    <property type="molecule type" value="Genomic_DNA"/>
</dbReference>
<dbReference type="OrthoDB" id="9953477at2"/>
<gene>
    <name evidence="2" type="ordered locus">Achl_3983</name>
</gene>